<dbReference type="Pfam" id="PF13377">
    <property type="entry name" value="Peripla_BP_3"/>
    <property type="match status" value="1"/>
</dbReference>
<dbReference type="AlphaFoldDB" id="A0A1H4GZV0"/>
<dbReference type="InterPro" id="IPR028082">
    <property type="entry name" value="Peripla_BP_I"/>
</dbReference>
<evidence type="ECO:0000259" key="4">
    <source>
        <dbReference type="Pfam" id="PF13377"/>
    </source>
</evidence>
<gene>
    <name evidence="5" type="ORF">SAMN05443550_11243</name>
</gene>
<reference evidence="5 6" key="1">
    <citation type="submission" date="2016-10" db="EMBL/GenBank/DDBJ databases">
        <authorList>
            <person name="de Groot N.N."/>
        </authorList>
    </citation>
    <scope>NUCLEOTIDE SEQUENCE [LARGE SCALE GENOMIC DNA]</scope>
    <source>
        <strain evidence="5 6">DSM 19033</strain>
    </source>
</reference>
<dbReference type="GO" id="GO:0000976">
    <property type="term" value="F:transcription cis-regulatory region binding"/>
    <property type="evidence" value="ECO:0007669"/>
    <property type="project" value="TreeGrafter"/>
</dbReference>
<feature type="domain" description="Transcriptional regulator LacI/GalR-like sensor" evidence="4">
    <location>
        <begin position="2"/>
        <end position="95"/>
    </location>
</feature>
<dbReference type="GO" id="GO:0003700">
    <property type="term" value="F:DNA-binding transcription factor activity"/>
    <property type="evidence" value="ECO:0007669"/>
    <property type="project" value="TreeGrafter"/>
</dbReference>
<evidence type="ECO:0000256" key="3">
    <source>
        <dbReference type="ARBA" id="ARBA00023163"/>
    </source>
</evidence>
<keyword evidence="6" id="KW-1185">Reference proteome</keyword>
<dbReference type="Gene3D" id="3.40.50.2300">
    <property type="match status" value="2"/>
</dbReference>
<sequence>MKPDALFVTSDRNAVAVVQYAKENGISIPGQLRVIGYSNDPITAVISPSITTIDQFPSVFGDRLVQTLLEMLKQGYTTVYSPPVVTPVELIQRESG</sequence>
<dbReference type="InterPro" id="IPR046335">
    <property type="entry name" value="LacI/GalR-like_sensor"/>
</dbReference>
<dbReference type="Proteomes" id="UP000198850">
    <property type="component" value="Unassembled WGS sequence"/>
</dbReference>
<dbReference type="SUPFAM" id="SSF53822">
    <property type="entry name" value="Periplasmic binding protein-like I"/>
    <property type="match status" value="1"/>
</dbReference>
<dbReference type="PANTHER" id="PTHR30146:SF109">
    <property type="entry name" value="HTH-TYPE TRANSCRIPTIONAL REGULATOR GALS"/>
    <property type="match status" value="1"/>
</dbReference>
<keyword evidence="2" id="KW-0238">DNA-binding</keyword>
<proteinExistence type="predicted"/>
<dbReference type="EMBL" id="FNRA01000012">
    <property type="protein sequence ID" value="SEB14590.1"/>
    <property type="molecule type" value="Genomic_DNA"/>
</dbReference>
<evidence type="ECO:0000313" key="6">
    <source>
        <dbReference type="Proteomes" id="UP000198850"/>
    </source>
</evidence>
<keyword evidence="3" id="KW-0804">Transcription</keyword>
<evidence type="ECO:0000313" key="5">
    <source>
        <dbReference type="EMBL" id="SEB14590.1"/>
    </source>
</evidence>
<dbReference type="PANTHER" id="PTHR30146">
    <property type="entry name" value="LACI-RELATED TRANSCRIPTIONAL REPRESSOR"/>
    <property type="match status" value="1"/>
</dbReference>
<accession>A0A1H4GZV0</accession>
<name>A0A1H4GZV0_9SPHI</name>
<evidence type="ECO:0000256" key="1">
    <source>
        <dbReference type="ARBA" id="ARBA00023015"/>
    </source>
</evidence>
<protein>
    <submittedName>
        <fullName evidence="5">LacI family transcriptional regulator</fullName>
    </submittedName>
</protein>
<evidence type="ECO:0000256" key="2">
    <source>
        <dbReference type="ARBA" id="ARBA00023125"/>
    </source>
</evidence>
<dbReference type="STRING" id="425514.SAMN05443550_11243"/>
<keyword evidence="1" id="KW-0805">Transcription regulation</keyword>
<organism evidence="5 6">
    <name type="scientific">Pedobacter hartonius</name>
    <dbReference type="NCBI Taxonomy" id="425514"/>
    <lineage>
        <taxon>Bacteria</taxon>
        <taxon>Pseudomonadati</taxon>
        <taxon>Bacteroidota</taxon>
        <taxon>Sphingobacteriia</taxon>
        <taxon>Sphingobacteriales</taxon>
        <taxon>Sphingobacteriaceae</taxon>
        <taxon>Pedobacter</taxon>
    </lineage>
</organism>